<protein>
    <submittedName>
        <fullName evidence="2">Uncharacterized protein</fullName>
    </submittedName>
</protein>
<reference evidence="2 3" key="1">
    <citation type="journal article" date="2020" name="ISME J.">
        <title>Uncovering the hidden diversity of litter-decomposition mechanisms in mushroom-forming fungi.</title>
        <authorList>
            <person name="Floudas D."/>
            <person name="Bentzer J."/>
            <person name="Ahren D."/>
            <person name="Johansson T."/>
            <person name="Persson P."/>
            <person name="Tunlid A."/>
        </authorList>
    </citation>
    <scope>NUCLEOTIDE SEQUENCE [LARGE SCALE GENOMIC DNA]</scope>
    <source>
        <strain evidence="2 3">CBS 101986</strain>
    </source>
</reference>
<keyword evidence="3" id="KW-1185">Reference proteome</keyword>
<dbReference type="AlphaFoldDB" id="A0A8H5AXV7"/>
<sequence length="1020" mass="111220">MTSIITFDPPLGAVEHIHGGSQSHIQLLQGPSSIDFLFTARLSAYDYENLVVRDGARLQIWTDIPCLGDEVGNQQAWREIEFVDPEALNREMSAYRKVSLQVSNDPERPQRTEKSILDTHTLYLAIAIPSARAREFSFTYRVVYPSGRTTWLGFYERNGSVIVHADQEFSGPFSSRTIDYAEQLSLKGDWSPYSSPPHAGFITNAGHVDGLQIAKVNAMAATRIWALGKDRLLRHASMLVLVPAPRNQSIQEKITHRPSYIFSASPGATLSISSIGGVTASGSGTVQMTIINCLQQHSPGTIIEAALKHSDLTGNWTLFANDIPSQTVVLACIGNRLPIHAVVMSFGTLWSNFAPYPTSVSVETSKLVTLLNNTGVTGNDIKEFAIFPSSRSAMYVFNVEEERAQPGHFVLEVESSHPNFTEAHTFSAAPLYRLHTQKRLGSASRTFGRNWATAILTSYRFVAPLKADHANGNSRSTVPANPETITDARGLLTPPPSPPLPLGYGVAAQNLSSTLFRASRTSSTLGSTAEAFDDTIPVNYAVRRRLVASNAKTKPATTTPRTELKHVDVDAVVRATFQKAPSRRHSHVDKPAEAPYKRAVPKAQRSSCLMWIFRIVFKCLFASVRVFLKVAFNIRIALSWGVGIVIRGPGFAWGLLWGAGARPGRLSTLPSLNSIISMNQFAKGSPHRQRRLPSPERPSSQSGIQISPTRNDSQVNTNPILDSRQHYRDENTYGADLSHPTYRGTEINLDAHQRLKEPVSSRGSENSIYPNEVETSSAIGFSDSEETSVIRAHETTVAGPVIQDSGPIDTASNSIISCSKTPVHQSRPEHCHEYDGGFYAEVTPLCSNEPETVELVLLSMASAEARTSEKDSQPAYDATNAQTSGFSATPFERVVNFFPSRQLHTGTSGPSVALEKDIHAPVNVRPVGVHDMHPSGPLGSITPNVSPSSCPSILDLSTVTDAVIAHKPYNADSPRQETLNTQYAASGFVIRYQLPPEALDHEAGTVVVSVNSPEPLLKQT</sequence>
<proteinExistence type="predicted"/>
<name>A0A8H5AXV7_9AGAR</name>
<feature type="compositionally biased region" description="Polar residues" evidence="1">
    <location>
        <begin position="697"/>
        <end position="718"/>
    </location>
</feature>
<gene>
    <name evidence="2" type="ORF">D9619_003375</name>
</gene>
<dbReference type="OrthoDB" id="3178019at2759"/>
<evidence type="ECO:0000313" key="3">
    <source>
        <dbReference type="Proteomes" id="UP000567179"/>
    </source>
</evidence>
<organism evidence="2 3">
    <name type="scientific">Psilocybe cf. subviscida</name>
    <dbReference type="NCBI Taxonomy" id="2480587"/>
    <lineage>
        <taxon>Eukaryota</taxon>
        <taxon>Fungi</taxon>
        <taxon>Dikarya</taxon>
        <taxon>Basidiomycota</taxon>
        <taxon>Agaricomycotina</taxon>
        <taxon>Agaricomycetes</taxon>
        <taxon>Agaricomycetidae</taxon>
        <taxon>Agaricales</taxon>
        <taxon>Agaricineae</taxon>
        <taxon>Strophariaceae</taxon>
        <taxon>Psilocybe</taxon>
    </lineage>
</organism>
<comment type="caution">
    <text evidence="2">The sequence shown here is derived from an EMBL/GenBank/DDBJ whole genome shotgun (WGS) entry which is preliminary data.</text>
</comment>
<dbReference type="Proteomes" id="UP000567179">
    <property type="component" value="Unassembled WGS sequence"/>
</dbReference>
<evidence type="ECO:0000256" key="1">
    <source>
        <dbReference type="SAM" id="MobiDB-lite"/>
    </source>
</evidence>
<accession>A0A8H5AXV7</accession>
<evidence type="ECO:0000313" key="2">
    <source>
        <dbReference type="EMBL" id="KAF5312994.1"/>
    </source>
</evidence>
<dbReference type="EMBL" id="JAACJJ010000056">
    <property type="protein sequence ID" value="KAF5312994.1"/>
    <property type="molecule type" value="Genomic_DNA"/>
</dbReference>
<feature type="region of interest" description="Disordered" evidence="1">
    <location>
        <begin position="683"/>
        <end position="718"/>
    </location>
</feature>